<organism evidence="3 5">
    <name type="scientific">Actinotignum urinale</name>
    <dbReference type="NCBI Taxonomy" id="190146"/>
    <lineage>
        <taxon>Bacteria</taxon>
        <taxon>Bacillati</taxon>
        <taxon>Actinomycetota</taxon>
        <taxon>Actinomycetes</taxon>
        <taxon>Actinomycetales</taxon>
        <taxon>Actinomycetaceae</taxon>
        <taxon>Actinotignum</taxon>
    </lineage>
</organism>
<evidence type="ECO:0000313" key="4">
    <source>
        <dbReference type="Proteomes" id="UP001275049"/>
    </source>
</evidence>
<dbReference type="Gene3D" id="2.60.120.10">
    <property type="entry name" value="Jelly Rolls"/>
    <property type="match status" value="1"/>
</dbReference>
<proteinExistence type="predicted"/>
<dbReference type="Proteomes" id="UP001275049">
    <property type="component" value="Unassembled WGS sequence"/>
</dbReference>
<feature type="domain" description="Cupin type-2" evidence="1">
    <location>
        <begin position="38"/>
        <end position="103"/>
    </location>
</feature>
<dbReference type="InterPro" id="IPR013096">
    <property type="entry name" value="Cupin_2"/>
</dbReference>
<dbReference type="SUPFAM" id="SSF51182">
    <property type="entry name" value="RmlC-like cupins"/>
    <property type="match status" value="1"/>
</dbReference>
<evidence type="ECO:0000313" key="3">
    <source>
        <dbReference type="EMBL" id="MDY5154406.1"/>
    </source>
</evidence>
<dbReference type="EMBL" id="JAWNGA010000009">
    <property type="protein sequence ID" value="MDY5133254.1"/>
    <property type="molecule type" value="Genomic_DNA"/>
</dbReference>
<protein>
    <submittedName>
        <fullName evidence="3">Cupin domain-containing protein</fullName>
    </submittedName>
</protein>
<gene>
    <name evidence="3" type="ORF">R6G80_01515</name>
    <name evidence="2" type="ORF">R6G86_05820</name>
</gene>
<evidence type="ECO:0000259" key="1">
    <source>
        <dbReference type="Pfam" id="PF07883"/>
    </source>
</evidence>
<dbReference type="AlphaFoldDB" id="A0AAW9HX65"/>
<sequence length="135" mass="14487">MQITRRKDLPSFSPGKGNPIITPFVGDADTNVAMFELYIPRGVTAPPHTHAGSTLALHIVSGTITVLDGDTRHRLAPGHSVLVAADEKIGLENKNDEPVRIIAAVGPGTFLGNVRSLPEVDKKDRPNISYGSWID</sequence>
<dbReference type="Proteomes" id="UP001281731">
    <property type="component" value="Unassembled WGS sequence"/>
</dbReference>
<dbReference type="InterPro" id="IPR014710">
    <property type="entry name" value="RmlC-like_jellyroll"/>
</dbReference>
<accession>A0AAW9HX65</accession>
<comment type="caution">
    <text evidence="3">The sequence shown here is derived from an EMBL/GenBank/DDBJ whole genome shotgun (WGS) entry which is preliminary data.</text>
</comment>
<dbReference type="Pfam" id="PF07883">
    <property type="entry name" value="Cupin_2"/>
    <property type="match status" value="1"/>
</dbReference>
<dbReference type="RefSeq" id="WP_022866565.1">
    <property type="nucleotide sequence ID" value="NZ_CAMYCL010000017.1"/>
</dbReference>
<name>A0AAW9HX65_9ACTO</name>
<reference evidence="3 4" key="1">
    <citation type="submission" date="2023-10" db="EMBL/GenBank/DDBJ databases">
        <title>Whole Genome based description of the genera Actinobaculum and Actinotignum reveals a complex phylogenetic relationship within the species included in the genus Actinotignum.</title>
        <authorList>
            <person name="Jensen C.S."/>
            <person name="Dargis R."/>
            <person name="Kemp M."/>
            <person name="Christensen J.J."/>
        </authorList>
    </citation>
    <scope>NUCLEOTIDE SEQUENCE</scope>
    <source>
        <strain evidence="3">SLA_B511</strain>
        <strain evidence="2 4">SLA_B974</strain>
    </source>
</reference>
<evidence type="ECO:0000313" key="5">
    <source>
        <dbReference type="Proteomes" id="UP001281731"/>
    </source>
</evidence>
<dbReference type="InterPro" id="IPR011051">
    <property type="entry name" value="RmlC_Cupin_sf"/>
</dbReference>
<keyword evidence="4" id="KW-1185">Reference proteome</keyword>
<dbReference type="EMBL" id="JAWNGC010000001">
    <property type="protein sequence ID" value="MDY5154406.1"/>
    <property type="molecule type" value="Genomic_DNA"/>
</dbReference>
<evidence type="ECO:0000313" key="2">
    <source>
        <dbReference type="EMBL" id="MDY5133254.1"/>
    </source>
</evidence>